<sequence>MKKFVIVLIFCLSVFGFGQNVSVIRKKVEVINNSKDYVVKKISNDYFVDVKNEVMDNGQEVEGYYRNQELKKIVHSFGLSNTKITTQFYFDKDNLIFVLRKKFKTIGENGNLREPKLTSESRFYFVNGNVINQNEKINQEEVSVIKQQAKIYQNDLKVYKSQ</sequence>
<dbReference type="Proteomes" id="UP000295313">
    <property type="component" value="Unassembled WGS sequence"/>
</dbReference>
<organism evidence="1 2">
    <name type="scientific">Epilithonimonas xixisoli</name>
    <dbReference type="NCBI Taxonomy" id="1476462"/>
    <lineage>
        <taxon>Bacteria</taxon>
        <taxon>Pseudomonadati</taxon>
        <taxon>Bacteroidota</taxon>
        <taxon>Flavobacteriia</taxon>
        <taxon>Flavobacteriales</taxon>
        <taxon>Weeksellaceae</taxon>
        <taxon>Chryseobacterium group</taxon>
        <taxon>Epilithonimonas</taxon>
    </lineage>
</organism>
<dbReference type="RefSeq" id="WP_133946080.1">
    <property type="nucleotide sequence ID" value="NZ_SOEO01000003.1"/>
</dbReference>
<evidence type="ECO:0000313" key="2">
    <source>
        <dbReference type="Proteomes" id="UP000295313"/>
    </source>
</evidence>
<keyword evidence="2" id="KW-1185">Reference proteome</keyword>
<comment type="caution">
    <text evidence="1">The sequence shown here is derived from an EMBL/GenBank/DDBJ whole genome shotgun (WGS) entry which is preliminary data.</text>
</comment>
<dbReference type="EMBL" id="SOEO01000003">
    <property type="protein sequence ID" value="TDX83063.1"/>
    <property type="molecule type" value="Genomic_DNA"/>
</dbReference>
<reference evidence="1 2" key="1">
    <citation type="submission" date="2019-03" db="EMBL/GenBank/DDBJ databases">
        <title>Genomic Encyclopedia of Type Strains, Phase III (KMG-III): the genomes of soil and plant-associated and newly described type strains.</title>
        <authorList>
            <person name="Whitman W."/>
        </authorList>
    </citation>
    <scope>NUCLEOTIDE SEQUENCE [LARGE SCALE GENOMIC DNA]</scope>
    <source>
        <strain evidence="1 2">CGMCC 1.12802</strain>
    </source>
</reference>
<dbReference type="OrthoDB" id="1157753at2"/>
<gene>
    <name evidence="1" type="ORF">B0I22_3122</name>
</gene>
<accession>A0A4R8I471</accession>
<dbReference type="AlphaFoldDB" id="A0A4R8I471"/>
<protein>
    <submittedName>
        <fullName evidence="1">Uncharacterized protein</fullName>
    </submittedName>
</protein>
<name>A0A4R8I471_9FLAO</name>
<evidence type="ECO:0000313" key="1">
    <source>
        <dbReference type="EMBL" id="TDX83063.1"/>
    </source>
</evidence>
<proteinExistence type="predicted"/>